<accession>A0A6J7W222</accession>
<organism evidence="1">
    <name type="scientific">uncultured Caudovirales phage</name>
    <dbReference type="NCBI Taxonomy" id="2100421"/>
    <lineage>
        <taxon>Viruses</taxon>
        <taxon>Duplodnaviria</taxon>
        <taxon>Heunggongvirae</taxon>
        <taxon>Uroviricota</taxon>
        <taxon>Caudoviricetes</taxon>
        <taxon>Peduoviridae</taxon>
        <taxon>Maltschvirus</taxon>
        <taxon>Maltschvirus maltsch</taxon>
    </lineage>
</organism>
<dbReference type="EMBL" id="LR798196">
    <property type="protein sequence ID" value="CAB5144809.1"/>
    <property type="molecule type" value="Genomic_DNA"/>
</dbReference>
<gene>
    <name evidence="1" type="ORF">UFOVP147_33</name>
</gene>
<reference evidence="1" key="1">
    <citation type="submission" date="2020-05" db="EMBL/GenBank/DDBJ databases">
        <authorList>
            <person name="Chiriac C."/>
            <person name="Salcher M."/>
            <person name="Ghai R."/>
            <person name="Kavagutti S V."/>
        </authorList>
    </citation>
    <scope>NUCLEOTIDE SEQUENCE</scope>
</reference>
<evidence type="ECO:0000313" key="1">
    <source>
        <dbReference type="EMBL" id="CAB5144809.1"/>
    </source>
</evidence>
<name>A0A6J7W222_9CAUD</name>
<protein>
    <recommendedName>
        <fullName evidence="2">Major capsid protein</fullName>
    </recommendedName>
</protein>
<proteinExistence type="predicted"/>
<dbReference type="InterPro" id="IPR045565">
    <property type="entry name" value="Phage_capsid_2"/>
</dbReference>
<evidence type="ECO:0008006" key="2">
    <source>
        <dbReference type="Google" id="ProtNLM"/>
    </source>
</evidence>
<dbReference type="Pfam" id="PF19821">
    <property type="entry name" value="Phage_capsid_2"/>
    <property type="match status" value="1"/>
</dbReference>
<sequence length="318" mass="34927">MSVNVNAAFVQQYSTNIMMLLQQQGSRLRNTVQNFSFYGKAASMAEQFGQVTPVRNQSRHSDTPLVSTPQDKRWIYPQDYDWADLIDQQDRLRLLIDPSGPYTQAGVMAMGRAIDDEIIWGLLNANNTGENGTNSTGTLYAYNSNSQSIAAATGAASATGLNIAKLRQAKKILLQADVDIDNDQLFMAISAQQHDNLLNEAQAVSLDYNTRPVLVDGKISAFMGFNFIHTERIPGAANFNTAINTGITSGGSDGNYTTGSRWMVPFWAKSGMALGMWNDVQASVDKRPDKRNSWQVYVTGTFGGARLEEKRCGIINCV</sequence>